<evidence type="ECO:0000256" key="2">
    <source>
        <dbReference type="ARBA" id="ARBA00022741"/>
    </source>
</evidence>
<dbReference type="Proteomes" id="UP000001662">
    <property type="component" value="Chromosome"/>
</dbReference>
<keyword evidence="3" id="KW-0067">ATP-binding</keyword>
<gene>
    <name evidence="5" type="ordered locus">Closa_4204</name>
</gene>
<dbReference type="InterPro" id="IPR017871">
    <property type="entry name" value="ABC_transporter-like_CS"/>
</dbReference>
<dbReference type="FunFam" id="3.40.50.300:FF:000042">
    <property type="entry name" value="Maltose/maltodextrin ABC transporter, ATP-binding protein"/>
    <property type="match status" value="1"/>
</dbReference>
<dbReference type="KEGG" id="csh:Closa_4204"/>
<dbReference type="EMBL" id="CP002109">
    <property type="protein sequence ID" value="ADL06706.1"/>
    <property type="molecule type" value="Genomic_DNA"/>
</dbReference>
<dbReference type="AlphaFoldDB" id="D9R3I5"/>
<protein>
    <submittedName>
        <fullName evidence="5">ABC transporter related protein</fullName>
    </submittedName>
</protein>
<dbReference type="Pfam" id="PF00005">
    <property type="entry name" value="ABC_tran"/>
    <property type="match status" value="1"/>
</dbReference>
<keyword evidence="2" id="KW-0547">Nucleotide-binding</keyword>
<dbReference type="SUPFAM" id="SSF50331">
    <property type="entry name" value="MOP-like"/>
    <property type="match status" value="1"/>
</dbReference>
<dbReference type="PROSITE" id="PS50893">
    <property type="entry name" value="ABC_TRANSPORTER_2"/>
    <property type="match status" value="1"/>
</dbReference>
<dbReference type="Pfam" id="PF08402">
    <property type="entry name" value="TOBE_2"/>
    <property type="match status" value="1"/>
</dbReference>
<evidence type="ECO:0000256" key="1">
    <source>
        <dbReference type="ARBA" id="ARBA00022448"/>
    </source>
</evidence>
<dbReference type="Gene3D" id="3.40.50.300">
    <property type="entry name" value="P-loop containing nucleotide triphosphate hydrolases"/>
    <property type="match status" value="1"/>
</dbReference>
<sequence length="348" mass="38981">MNDNISLKPASIKIDHVIKKFGEVEVLKGVDINIQPGEFFTLLGSSGCGKTTLLRLIAGFEELSGGHISFDGKDISSLNPWERNVGFVFQNYALWPHMSIYDNIAYGLRMRKLPQKVIDDRVRWALSVGGLEGMEKRHPGQLSGGQQQRVAIVRALVIQPQALLLDEPLSNLDVKLRIKMRKDIKDLQRQVGITVIYVTHDQEEALEISDRIAVFEKGVVQQIGKPQEIYKNPANPFVAQFVGTSNFIEGTISNGEFVTHSGKPIPLRPGIQEEGRVKLCFRPEHVRLGRIQEEGAFPVTVISGAYRGNCVNCVAEVEPGLELTIHTDEEFESGEKLWLSIQKYSYFK</sequence>
<dbReference type="PROSITE" id="PS00211">
    <property type="entry name" value="ABC_TRANSPORTER_1"/>
    <property type="match status" value="1"/>
</dbReference>
<feature type="domain" description="ABC transporter" evidence="4">
    <location>
        <begin position="12"/>
        <end position="242"/>
    </location>
</feature>
<evidence type="ECO:0000313" key="5">
    <source>
        <dbReference type="EMBL" id="ADL06706.1"/>
    </source>
</evidence>
<dbReference type="PANTHER" id="PTHR42781:SF4">
    <property type="entry name" value="SPERMIDINE_PUTRESCINE IMPORT ATP-BINDING PROTEIN POTA"/>
    <property type="match status" value="1"/>
</dbReference>
<dbReference type="Gene3D" id="2.40.50.100">
    <property type="match status" value="1"/>
</dbReference>
<dbReference type="HOGENOM" id="CLU_000604_1_1_9"/>
<reference evidence="5" key="1">
    <citation type="submission" date="2010-07" db="EMBL/GenBank/DDBJ databases">
        <title>Complete sequence of Clostridium saccharolyticum WM1.</title>
        <authorList>
            <consortium name="US DOE Joint Genome Institute"/>
            <person name="Lucas S."/>
            <person name="Copeland A."/>
            <person name="Lapidus A."/>
            <person name="Cheng J.-F."/>
            <person name="Bruce D."/>
            <person name="Goodwin L."/>
            <person name="Pitluck S."/>
            <person name="Chertkov O."/>
            <person name="Detter J.C."/>
            <person name="Han C."/>
            <person name="Tapia R."/>
            <person name="Land M."/>
            <person name="Hauser L."/>
            <person name="Chang Y.-J."/>
            <person name="Jeffries C."/>
            <person name="Kyrpides N."/>
            <person name="Ivanova N."/>
            <person name="Mikhailova N."/>
            <person name="Mouttaki H."/>
            <person name="Lin L."/>
            <person name="Zhou J."/>
            <person name="Hemme C.L."/>
            <person name="Woyke T."/>
        </authorList>
    </citation>
    <scope>NUCLEOTIDE SEQUENCE [LARGE SCALE GENOMIC DNA]</scope>
    <source>
        <strain evidence="5">WM1</strain>
    </source>
</reference>
<dbReference type="eggNOG" id="COG3842">
    <property type="taxonomic scope" value="Bacteria"/>
</dbReference>
<evidence type="ECO:0000313" key="6">
    <source>
        <dbReference type="Proteomes" id="UP000001662"/>
    </source>
</evidence>
<name>D9R3I5_LACSW</name>
<dbReference type="OrthoDB" id="9802264at2"/>
<keyword evidence="6" id="KW-1185">Reference proteome</keyword>
<dbReference type="SUPFAM" id="SSF52540">
    <property type="entry name" value="P-loop containing nucleoside triphosphate hydrolases"/>
    <property type="match status" value="1"/>
</dbReference>
<dbReference type="InterPro" id="IPR003593">
    <property type="entry name" value="AAA+_ATPase"/>
</dbReference>
<organism evidence="5 6">
    <name type="scientific">Lacrimispora saccharolytica (strain ATCC 35040 / DSM 2544 / NRCC 2533 / WM1)</name>
    <name type="common">Clostridium saccharolyticum</name>
    <dbReference type="NCBI Taxonomy" id="610130"/>
    <lineage>
        <taxon>Bacteria</taxon>
        <taxon>Bacillati</taxon>
        <taxon>Bacillota</taxon>
        <taxon>Clostridia</taxon>
        <taxon>Lachnospirales</taxon>
        <taxon>Lachnospiraceae</taxon>
        <taxon>Lacrimispora</taxon>
    </lineage>
</organism>
<dbReference type="InterPro" id="IPR008995">
    <property type="entry name" value="Mo/tungstate-bd_C_term_dom"/>
</dbReference>
<dbReference type="PANTHER" id="PTHR42781">
    <property type="entry name" value="SPERMIDINE/PUTRESCINE IMPORT ATP-BINDING PROTEIN POTA"/>
    <property type="match status" value="1"/>
</dbReference>
<proteinExistence type="predicted"/>
<dbReference type="InterPro" id="IPR003439">
    <property type="entry name" value="ABC_transporter-like_ATP-bd"/>
</dbReference>
<dbReference type="GO" id="GO:0016887">
    <property type="term" value="F:ATP hydrolysis activity"/>
    <property type="evidence" value="ECO:0007669"/>
    <property type="project" value="InterPro"/>
</dbReference>
<dbReference type="STRING" id="610130.Closa_4204"/>
<dbReference type="SMART" id="SM00382">
    <property type="entry name" value="AAA"/>
    <property type="match status" value="1"/>
</dbReference>
<keyword evidence="1" id="KW-0813">Transport</keyword>
<dbReference type="RefSeq" id="WP_013274758.1">
    <property type="nucleotide sequence ID" value="NC_014376.1"/>
</dbReference>
<dbReference type="InterPro" id="IPR013611">
    <property type="entry name" value="Transp-assoc_OB_typ2"/>
</dbReference>
<dbReference type="GO" id="GO:0005524">
    <property type="term" value="F:ATP binding"/>
    <property type="evidence" value="ECO:0007669"/>
    <property type="project" value="UniProtKB-KW"/>
</dbReference>
<accession>D9R3I5</accession>
<dbReference type="InterPro" id="IPR012340">
    <property type="entry name" value="NA-bd_OB-fold"/>
</dbReference>
<dbReference type="InterPro" id="IPR027417">
    <property type="entry name" value="P-loop_NTPase"/>
</dbReference>
<dbReference type="PaxDb" id="610130-Closa_4204"/>
<dbReference type="InterPro" id="IPR050093">
    <property type="entry name" value="ABC_SmlMolc_Importer"/>
</dbReference>
<dbReference type="Gene3D" id="2.40.50.140">
    <property type="entry name" value="Nucleic acid-binding proteins"/>
    <property type="match status" value="1"/>
</dbReference>
<dbReference type="GO" id="GO:0140359">
    <property type="term" value="F:ABC-type transporter activity"/>
    <property type="evidence" value="ECO:0007669"/>
    <property type="project" value="UniProtKB-ARBA"/>
</dbReference>
<evidence type="ECO:0000259" key="4">
    <source>
        <dbReference type="PROSITE" id="PS50893"/>
    </source>
</evidence>
<dbReference type="GO" id="GO:0043190">
    <property type="term" value="C:ATP-binding cassette (ABC) transporter complex"/>
    <property type="evidence" value="ECO:0007669"/>
    <property type="project" value="InterPro"/>
</dbReference>
<evidence type="ECO:0000256" key="3">
    <source>
        <dbReference type="ARBA" id="ARBA00022840"/>
    </source>
</evidence>